<protein>
    <submittedName>
        <fullName evidence="2">Uncharacterized protein</fullName>
    </submittedName>
</protein>
<proteinExistence type="predicted"/>
<sequence length="250" mass="25953">MSAAGNQRKRRRGAAAVLAGVVLTGVAACGGGDDTSDKGGKPTADNKPSAPAPLTEPRLRAASFTDGEKVGIYTASEFTLGAPLGEDYTADPAVCQPLVSLAEGATVHDPAAEVNRQVDVDGEMTGLSVAVQLRSYADGGAAAVMKALGAAGTQCAGGFTEERAIAKAKYLKVEPARTPAFGDEAKAYRFTILDVKGKLKLYEYLTVVRSGSATLSFRAEIIDTKDIGGVPEEVMNAQWEKFRTGRNAAP</sequence>
<evidence type="ECO:0000256" key="1">
    <source>
        <dbReference type="SAM" id="MobiDB-lite"/>
    </source>
</evidence>
<dbReference type="GeneID" id="55659254"/>
<dbReference type="KEGG" id="slk:SLUN_28800"/>
<accession>A0A2R4T907</accession>
<dbReference type="RefSeq" id="WP_108152901.1">
    <property type="nucleotide sequence ID" value="NZ_CP026304.1"/>
</dbReference>
<dbReference type="Proteomes" id="UP000244201">
    <property type="component" value="Chromosome"/>
</dbReference>
<evidence type="ECO:0000313" key="3">
    <source>
        <dbReference type="Proteomes" id="UP000244201"/>
    </source>
</evidence>
<reference evidence="2 3" key="1">
    <citation type="submission" date="2018-01" db="EMBL/GenBank/DDBJ databases">
        <title>Complete genome sequence of Streptomyces lunaelactis MM109T, a Ferroverdin A producer isolated from cave moonmilk deposits.</title>
        <authorList>
            <person name="Naome A."/>
            <person name="Martinet L."/>
            <person name="Maciejewska M."/>
            <person name="Anderssen S."/>
            <person name="Adam D."/>
            <person name="Tenconi E."/>
            <person name="Deflandre B."/>
            <person name="Arguelles-Arias A."/>
            <person name="Calusinska M."/>
            <person name="Copieters W."/>
            <person name="Karim L."/>
            <person name="Hanikenne M."/>
            <person name="Baurain D."/>
            <person name="van Wezel G."/>
            <person name="Smargiasso N."/>
            <person name="de Pauw E."/>
            <person name="Delfosse P."/>
            <person name="Rigali S."/>
        </authorList>
    </citation>
    <scope>NUCLEOTIDE SEQUENCE [LARGE SCALE GENOMIC DNA]</scope>
    <source>
        <strain evidence="2 3">MM109</strain>
    </source>
</reference>
<gene>
    <name evidence="2" type="ORF">SLUN_28800</name>
</gene>
<dbReference type="AlphaFoldDB" id="A0A2R4T907"/>
<evidence type="ECO:0000313" key="2">
    <source>
        <dbReference type="EMBL" id="AVZ75610.1"/>
    </source>
</evidence>
<organism evidence="2 3">
    <name type="scientific">Streptomyces lunaelactis</name>
    <dbReference type="NCBI Taxonomy" id="1535768"/>
    <lineage>
        <taxon>Bacteria</taxon>
        <taxon>Bacillati</taxon>
        <taxon>Actinomycetota</taxon>
        <taxon>Actinomycetes</taxon>
        <taxon>Kitasatosporales</taxon>
        <taxon>Streptomycetaceae</taxon>
        <taxon>Streptomyces</taxon>
    </lineage>
</organism>
<feature type="region of interest" description="Disordered" evidence="1">
    <location>
        <begin position="29"/>
        <end position="60"/>
    </location>
</feature>
<dbReference type="EMBL" id="CP026304">
    <property type="protein sequence ID" value="AVZ75610.1"/>
    <property type="molecule type" value="Genomic_DNA"/>
</dbReference>
<dbReference type="OrthoDB" id="4166787at2"/>
<name>A0A2R4T907_9ACTN</name>
<keyword evidence="3" id="KW-1185">Reference proteome</keyword>